<dbReference type="Proteomes" id="UP000198341">
    <property type="component" value="Chromosome 1"/>
</dbReference>
<evidence type="ECO:0000256" key="8">
    <source>
        <dbReference type="SAM" id="MobiDB-lite"/>
    </source>
</evidence>
<comment type="similarity">
    <text evidence="1">Belongs to the carotenoid oxygenase family.</text>
</comment>
<feature type="binding site" evidence="7">
    <location>
        <position position="598"/>
    </location>
    <ligand>
        <name>Fe cation</name>
        <dbReference type="ChEBI" id="CHEBI:24875"/>
        <note>catalytic</note>
    </ligand>
</feature>
<reference evidence="9 10" key="1">
    <citation type="submission" date="2011-10" db="EMBL/GenBank/DDBJ databases">
        <authorList>
            <person name="Genoscope - CEA"/>
        </authorList>
    </citation>
    <scope>NUCLEOTIDE SEQUENCE [LARGE SCALE GENOMIC DNA]</scope>
    <source>
        <strain evidence="9 10">RCC 1105</strain>
    </source>
</reference>
<evidence type="ECO:0000256" key="4">
    <source>
        <dbReference type="ARBA" id="ARBA00023004"/>
    </source>
</evidence>
<keyword evidence="10" id="KW-1185">Reference proteome</keyword>
<sequence>MMQSASTSSHSTKSSIFCAGSSFEGKGKKSRRNVFAARTKKTRRQSAVHIEAIQTPKKPSSSSSSSSVESSSVPVHKRGEEDDAKEAYPFEKEYKDYQTGYASVPGLAYENQGWVTEVEGEIPNEMEGTLLRNGPAMYEREGFIKSYLDGDGMVTSVAVKDGKAYFRNKFVVTEDFDEEERTGKYIKSSIFTAEDPRPFAFGQRLFKDLLGGDISKKQNGAYNVINWGGSLCAVDYKKPYALNPDTLETIGHGNCPLSSTTHTSHYRTVTEPDGSRRLVAFINEVNWRVNHKNEDGSEHLGTTNAVFYEFDEDGKEVARRSYPYPSSYVHDLIVTENYYVLFDCPIKIDFKKTFTDYLTQNACLSELICEDTERQPLFRVFPRRGTDMTVRTAPADYWCYAYHHVNGFENDDGDIVFDTCTWDKFTLYFTDITNPNGKDNFPRMKLSRFIIDMKKYEAKHYLLSDVPCELPITSWDYTGEKYEHMYLSTSVGRKDGVNGPMQALTKCSLKTDETKLYTEEQWIPGEHKFAMEPFFVPRSGKDLDEDDGWVVALVHDARYEDSDFGGRGTEMVIIDAKKFSEGPVARLRLPKYVPYGVHGSWSPEYIAGPPKADELARLEELRKNSDGKVPISLGHKDIIQTTSKKEVEELDLRKVGAGIGGALLGITALSEMVGQMGFFQ</sequence>
<feature type="compositionally biased region" description="Low complexity" evidence="8">
    <location>
        <begin position="60"/>
        <end position="73"/>
    </location>
</feature>
<evidence type="ECO:0000256" key="5">
    <source>
        <dbReference type="ARBA" id="ARBA00039084"/>
    </source>
</evidence>
<organism evidence="9 10">
    <name type="scientific">Bathycoccus prasinos</name>
    <dbReference type="NCBI Taxonomy" id="41875"/>
    <lineage>
        <taxon>Eukaryota</taxon>
        <taxon>Viridiplantae</taxon>
        <taxon>Chlorophyta</taxon>
        <taxon>Mamiellophyceae</taxon>
        <taxon>Mamiellales</taxon>
        <taxon>Bathycoccaceae</taxon>
        <taxon>Bathycoccus</taxon>
    </lineage>
</organism>
<evidence type="ECO:0000313" key="10">
    <source>
        <dbReference type="Proteomes" id="UP000198341"/>
    </source>
</evidence>
<dbReference type="KEGG" id="bpg:Bathy01g03480"/>
<feature type="compositionally biased region" description="Low complexity" evidence="8">
    <location>
        <begin position="1"/>
        <end position="15"/>
    </location>
</feature>
<keyword evidence="4 7" id="KW-0408">Iron</keyword>
<evidence type="ECO:0000256" key="6">
    <source>
        <dbReference type="ARBA" id="ARBA00048709"/>
    </source>
</evidence>
<dbReference type="RefSeq" id="XP_007515161.1">
    <property type="nucleotide sequence ID" value="XM_007515099.1"/>
</dbReference>
<protein>
    <recommendedName>
        <fullName evidence="5">carotenoid 9,10-dioxygenase</fullName>
        <ecNumber evidence="5">1.14.99.n4</ecNumber>
    </recommendedName>
</protein>
<evidence type="ECO:0000256" key="7">
    <source>
        <dbReference type="PIRSR" id="PIRSR604294-1"/>
    </source>
</evidence>
<dbReference type="STRING" id="41875.K8ENM9"/>
<accession>K8ENM9</accession>
<dbReference type="AlphaFoldDB" id="K8ENM9"/>
<comment type="catalytic activity">
    <reaction evidence="6">
        <text>all-trans-zeaxanthin + 2 O2 = 4,9-dimethyldodeca-2,4,6,8,10-pentaenedial + 2 (3R)-hydroxy-beta-ionone</text>
        <dbReference type="Rhea" id="RHEA:26393"/>
        <dbReference type="ChEBI" id="CHEBI:15379"/>
        <dbReference type="ChEBI" id="CHEBI:27547"/>
        <dbReference type="ChEBI" id="CHEBI:53171"/>
        <dbReference type="ChEBI" id="CHEBI:53173"/>
        <dbReference type="EC" id="1.14.99.n4"/>
    </reaction>
</comment>
<gene>
    <name evidence="9" type="ORF">Bathy01g03480</name>
</gene>
<dbReference type="EMBL" id="FO082278">
    <property type="protein sequence ID" value="CCO14040.1"/>
    <property type="molecule type" value="Genomic_DNA"/>
</dbReference>
<proteinExistence type="inferred from homology"/>
<dbReference type="GO" id="GO:0010436">
    <property type="term" value="F:carotenoid dioxygenase activity"/>
    <property type="evidence" value="ECO:0007669"/>
    <property type="project" value="TreeGrafter"/>
</dbReference>
<keyword evidence="2 7" id="KW-0479">Metal-binding</keyword>
<feature type="binding site" evidence="7">
    <location>
        <position position="265"/>
    </location>
    <ligand>
        <name>Fe cation</name>
        <dbReference type="ChEBI" id="CHEBI:24875"/>
        <note>catalytic</note>
    </ligand>
</feature>
<dbReference type="InterPro" id="IPR004294">
    <property type="entry name" value="Carotenoid_Oase"/>
</dbReference>
<evidence type="ECO:0000256" key="2">
    <source>
        <dbReference type="ARBA" id="ARBA00022723"/>
    </source>
</evidence>
<feature type="binding site" evidence="7">
    <location>
        <position position="330"/>
    </location>
    <ligand>
        <name>Fe cation</name>
        <dbReference type="ChEBI" id="CHEBI:24875"/>
        <note>catalytic</note>
    </ligand>
</feature>
<evidence type="ECO:0000313" key="9">
    <source>
        <dbReference type="EMBL" id="CCO14040.1"/>
    </source>
</evidence>
<dbReference type="GO" id="GO:0046872">
    <property type="term" value="F:metal ion binding"/>
    <property type="evidence" value="ECO:0007669"/>
    <property type="project" value="UniProtKB-KW"/>
</dbReference>
<feature type="region of interest" description="Disordered" evidence="8">
    <location>
        <begin position="1"/>
        <end position="89"/>
    </location>
</feature>
<feature type="binding site" evidence="7">
    <location>
        <position position="403"/>
    </location>
    <ligand>
        <name>Fe cation</name>
        <dbReference type="ChEBI" id="CHEBI:24875"/>
        <note>catalytic</note>
    </ligand>
</feature>
<dbReference type="eggNOG" id="KOG1285">
    <property type="taxonomic scope" value="Eukaryota"/>
</dbReference>
<feature type="compositionally biased region" description="Basic residues" evidence="8">
    <location>
        <begin position="28"/>
        <end position="46"/>
    </location>
</feature>
<dbReference type="GO" id="GO:0016121">
    <property type="term" value="P:carotene catabolic process"/>
    <property type="evidence" value="ECO:0007669"/>
    <property type="project" value="TreeGrafter"/>
</dbReference>
<dbReference type="EC" id="1.14.99.n4" evidence="5"/>
<dbReference type="GeneID" id="19018083"/>
<evidence type="ECO:0000256" key="1">
    <source>
        <dbReference type="ARBA" id="ARBA00006787"/>
    </source>
</evidence>
<keyword evidence="3" id="KW-0560">Oxidoreductase</keyword>
<name>K8ENM9_9CHLO</name>
<dbReference type="PANTHER" id="PTHR10543:SF89">
    <property type="entry name" value="CAROTENOID 9,10(9',10')-CLEAVAGE DIOXYGENASE 1"/>
    <property type="match status" value="1"/>
</dbReference>
<feature type="compositionally biased region" description="Basic and acidic residues" evidence="8">
    <location>
        <begin position="77"/>
        <end position="89"/>
    </location>
</feature>
<dbReference type="PANTHER" id="PTHR10543">
    <property type="entry name" value="BETA-CAROTENE DIOXYGENASE"/>
    <property type="match status" value="1"/>
</dbReference>
<dbReference type="OrthoDB" id="1069523at2759"/>
<dbReference type="Pfam" id="PF03055">
    <property type="entry name" value="RPE65"/>
    <property type="match status" value="1"/>
</dbReference>
<comment type="cofactor">
    <cofactor evidence="7">
        <name>Fe(2+)</name>
        <dbReference type="ChEBI" id="CHEBI:29033"/>
    </cofactor>
    <text evidence="7">Binds 1 Fe(2+) ion per subunit.</text>
</comment>
<evidence type="ECO:0000256" key="3">
    <source>
        <dbReference type="ARBA" id="ARBA00023002"/>
    </source>
</evidence>